<evidence type="ECO:0000256" key="5">
    <source>
        <dbReference type="ARBA" id="ARBA00022801"/>
    </source>
</evidence>
<evidence type="ECO:0000313" key="10">
    <source>
        <dbReference type="Proteomes" id="UP000775213"/>
    </source>
</evidence>
<keyword evidence="4 8" id="KW-0732">Signal</keyword>
<protein>
    <recommendedName>
        <fullName evidence="11">GDSL esterase/lipase</fullName>
    </recommendedName>
</protein>
<keyword evidence="3" id="KW-0964">Secreted</keyword>
<evidence type="ECO:0000256" key="8">
    <source>
        <dbReference type="SAM" id="SignalP"/>
    </source>
</evidence>
<keyword evidence="6" id="KW-0442">Lipid degradation</keyword>
<dbReference type="GO" id="GO:0005576">
    <property type="term" value="C:extracellular region"/>
    <property type="evidence" value="ECO:0007669"/>
    <property type="project" value="UniProtKB-SubCell"/>
</dbReference>
<feature type="signal peptide" evidence="8">
    <location>
        <begin position="1"/>
        <end position="45"/>
    </location>
</feature>
<evidence type="ECO:0008006" key="11">
    <source>
        <dbReference type="Google" id="ProtNLM"/>
    </source>
</evidence>
<evidence type="ECO:0000256" key="2">
    <source>
        <dbReference type="ARBA" id="ARBA00008668"/>
    </source>
</evidence>
<keyword evidence="7" id="KW-0443">Lipid metabolism</keyword>
<evidence type="ECO:0000256" key="1">
    <source>
        <dbReference type="ARBA" id="ARBA00004613"/>
    </source>
</evidence>
<evidence type="ECO:0000256" key="4">
    <source>
        <dbReference type="ARBA" id="ARBA00022729"/>
    </source>
</evidence>
<dbReference type="Gene3D" id="3.40.50.1110">
    <property type="entry name" value="SGNH hydrolase"/>
    <property type="match status" value="1"/>
</dbReference>
<comment type="similarity">
    <text evidence="2">Belongs to the 'GDSL' lipolytic enzyme family.</text>
</comment>
<evidence type="ECO:0000256" key="3">
    <source>
        <dbReference type="ARBA" id="ARBA00022525"/>
    </source>
</evidence>
<reference evidence="9 10" key="1">
    <citation type="journal article" date="2021" name="Hortic Res">
        <title>Chromosome-scale assembly of the Dendrobium chrysotoxum genome enhances the understanding of orchid evolution.</title>
        <authorList>
            <person name="Zhang Y."/>
            <person name="Zhang G.Q."/>
            <person name="Zhang D."/>
            <person name="Liu X.D."/>
            <person name="Xu X.Y."/>
            <person name="Sun W.H."/>
            <person name="Yu X."/>
            <person name="Zhu X."/>
            <person name="Wang Z.W."/>
            <person name="Zhao X."/>
            <person name="Zhong W.Y."/>
            <person name="Chen H."/>
            <person name="Yin W.L."/>
            <person name="Huang T."/>
            <person name="Niu S.C."/>
            <person name="Liu Z.J."/>
        </authorList>
    </citation>
    <scope>NUCLEOTIDE SEQUENCE [LARGE SCALE GENOMIC DNA]</scope>
    <source>
        <strain evidence="9">Lindl</strain>
    </source>
</reference>
<dbReference type="InterPro" id="IPR001087">
    <property type="entry name" value="GDSL"/>
</dbReference>
<dbReference type="Proteomes" id="UP000775213">
    <property type="component" value="Unassembled WGS sequence"/>
</dbReference>
<dbReference type="PANTHER" id="PTHR45650">
    <property type="entry name" value="GDSL-LIKE LIPASE/ACYLHYDROLASE-RELATED"/>
    <property type="match status" value="1"/>
</dbReference>
<dbReference type="SUPFAM" id="SSF52266">
    <property type="entry name" value="SGNH hydrolase"/>
    <property type="match status" value="1"/>
</dbReference>
<feature type="chain" id="PRO_5043417477" description="GDSL esterase/lipase" evidence="8">
    <location>
        <begin position="46"/>
        <end position="392"/>
    </location>
</feature>
<dbReference type="GO" id="GO:0016042">
    <property type="term" value="P:lipid catabolic process"/>
    <property type="evidence" value="ECO:0007669"/>
    <property type="project" value="UniProtKB-KW"/>
</dbReference>
<accession>A0AAV7FZR2</accession>
<comment type="caution">
    <text evidence="9">The sequence shown here is derived from an EMBL/GenBank/DDBJ whole genome shotgun (WGS) entry which is preliminary data.</text>
</comment>
<evidence type="ECO:0000313" key="9">
    <source>
        <dbReference type="EMBL" id="KAH0448948.1"/>
    </source>
</evidence>
<dbReference type="InterPro" id="IPR036514">
    <property type="entry name" value="SGNH_hydro_sf"/>
</dbReference>
<dbReference type="CDD" id="cd01837">
    <property type="entry name" value="SGNH_plant_lipase_like"/>
    <property type="match status" value="1"/>
</dbReference>
<gene>
    <name evidence="9" type="ORF">IEQ34_022748</name>
</gene>
<dbReference type="GO" id="GO:0016788">
    <property type="term" value="F:hydrolase activity, acting on ester bonds"/>
    <property type="evidence" value="ECO:0007669"/>
    <property type="project" value="InterPro"/>
</dbReference>
<organism evidence="9 10">
    <name type="scientific">Dendrobium chrysotoxum</name>
    <name type="common">Orchid</name>
    <dbReference type="NCBI Taxonomy" id="161865"/>
    <lineage>
        <taxon>Eukaryota</taxon>
        <taxon>Viridiplantae</taxon>
        <taxon>Streptophyta</taxon>
        <taxon>Embryophyta</taxon>
        <taxon>Tracheophyta</taxon>
        <taxon>Spermatophyta</taxon>
        <taxon>Magnoliopsida</taxon>
        <taxon>Liliopsida</taxon>
        <taxon>Asparagales</taxon>
        <taxon>Orchidaceae</taxon>
        <taxon>Epidendroideae</taxon>
        <taxon>Malaxideae</taxon>
        <taxon>Dendrobiinae</taxon>
        <taxon>Dendrobium</taxon>
    </lineage>
</organism>
<name>A0AAV7FZR2_DENCH</name>
<proteinExistence type="inferred from homology"/>
<dbReference type="InterPro" id="IPR051238">
    <property type="entry name" value="GDSL_esterase/lipase"/>
</dbReference>
<dbReference type="Pfam" id="PF00657">
    <property type="entry name" value="Lipase_GDSL"/>
    <property type="match status" value="1"/>
</dbReference>
<dbReference type="InterPro" id="IPR035669">
    <property type="entry name" value="SGNH_plant_lipase-like"/>
</dbReference>
<dbReference type="EMBL" id="JAGFBR010000019">
    <property type="protein sequence ID" value="KAH0448948.1"/>
    <property type="molecule type" value="Genomic_DNA"/>
</dbReference>
<evidence type="ECO:0000256" key="6">
    <source>
        <dbReference type="ARBA" id="ARBA00022963"/>
    </source>
</evidence>
<keyword evidence="5" id="KW-0378">Hydrolase</keyword>
<evidence type="ECO:0000256" key="7">
    <source>
        <dbReference type="ARBA" id="ARBA00023098"/>
    </source>
</evidence>
<comment type="subcellular location">
    <subcellularLocation>
        <location evidence="1">Secreted</location>
    </subcellularLocation>
</comment>
<dbReference type="PANTHER" id="PTHR45650:SF2">
    <property type="entry name" value="OS06G0560700 PROTEIN"/>
    <property type="match status" value="1"/>
</dbReference>
<sequence>MTTISLCSPHISQHFPPSSSPMELKALTFKLVFFLIFSLTTSVQTDSKTQEIKGMFVFGSSLVDNGNNNFLKNSRAKADYSPYGIDFPLGPSGRFSNGRNVIDVLGELLSLPCYIPPFADPRTRRRRIVHGVNYASGGSGILDETGELAGEVVSLSQQIRNFQNRTLPDFEAQLRARSKGRFSDDYLSDYLFVVGTGGNDYLLNYFAPAKEKKPSLSQFTEVLMSKLTRQLKKLYRHGARKFVLFSIQPIGCIPVARANLQISNGSCIEALNEAALLFNNLLKSQALSLKHKMPGSNLIFVNSYNIIRSIIDNPHAHGFSDASRGCCELSAHKGEGILCKRGGTTCSNRTSHVFFDGLHPTDAVNLRIAQKAYSSSLLEEAYPTNPPGVSPV</sequence>
<dbReference type="AlphaFoldDB" id="A0AAV7FZR2"/>
<keyword evidence="10" id="KW-1185">Reference proteome</keyword>